<reference evidence="2 3" key="1">
    <citation type="journal article" date="2015" name="Stand. Genomic Sci.">
        <title>Genomic Encyclopedia of Bacterial and Archaeal Type Strains, Phase III: the genomes of soil and plant-associated and newly described type strains.</title>
        <authorList>
            <person name="Whitman W.B."/>
            <person name="Woyke T."/>
            <person name="Klenk H.P."/>
            <person name="Zhou Y."/>
            <person name="Lilburn T.G."/>
            <person name="Beck B.J."/>
            <person name="De Vos P."/>
            <person name="Vandamme P."/>
            <person name="Eisen J.A."/>
            <person name="Garrity G."/>
            <person name="Hugenholtz P."/>
            <person name="Kyrpides N.C."/>
        </authorList>
    </citation>
    <scope>NUCLEOTIDE SEQUENCE [LARGE SCALE GENOMIC DNA]</scope>
    <source>
        <strain evidence="2 3">DSM 64</strain>
    </source>
</reference>
<dbReference type="AlphaFoldDB" id="A0A561XI33"/>
<proteinExistence type="predicted"/>
<feature type="signal peptide" evidence="1">
    <location>
        <begin position="1"/>
        <end position="42"/>
    </location>
</feature>
<organism evidence="2 3">
    <name type="scientific">Acidovorax delafieldii</name>
    <name type="common">Pseudomonas delafieldii</name>
    <dbReference type="NCBI Taxonomy" id="47920"/>
    <lineage>
        <taxon>Bacteria</taxon>
        <taxon>Pseudomonadati</taxon>
        <taxon>Pseudomonadota</taxon>
        <taxon>Betaproteobacteria</taxon>
        <taxon>Burkholderiales</taxon>
        <taxon>Comamonadaceae</taxon>
        <taxon>Acidovorax</taxon>
    </lineage>
</organism>
<comment type="caution">
    <text evidence="2">The sequence shown here is derived from an EMBL/GenBank/DDBJ whole genome shotgun (WGS) entry which is preliminary data.</text>
</comment>
<dbReference type="RefSeq" id="WP_167514363.1">
    <property type="nucleotide sequence ID" value="NZ_VJWE01000015.1"/>
</dbReference>
<feature type="chain" id="PRO_5022003336" evidence="1">
    <location>
        <begin position="43"/>
        <end position="151"/>
    </location>
</feature>
<evidence type="ECO:0000313" key="2">
    <source>
        <dbReference type="EMBL" id="TWG35779.1"/>
    </source>
</evidence>
<gene>
    <name evidence="2" type="ORF">ATF69_3344</name>
</gene>
<dbReference type="EMBL" id="VJWE01000015">
    <property type="protein sequence ID" value="TWG35779.1"/>
    <property type="molecule type" value="Genomic_DNA"/>
</dbReference>
<evidence type="ECO:0000256" key="1">
    <source>
        <dbReference type="SAM" id="SignalP"/>
    </source>
</evidence>
<keyword evidence="1" id="KW-0732">Signal</keyword>
<evidence type="ECO:0000313" key="3">
    <source>
        <dbReference type="Proteomes" id="UP000321485"/>
    </source>
</evidence>
<name>A0A561XI33_ACIDE</name>
<dbReference type="Proteomes" id="UP000321485">
    <property type="component" value="Unassembled WGS sequence"/>
</dbReference>
<protein>
    <submittedName>
        <fullName evidence="2">Uncharacterized protein</fullName>
    </submittedName>
</protein>
<dbReference type="GeneID" id="51112394"/>
<sequence length="151" mass="15989">MNRCTTPSSSRYPAQRVPRFFHAAWMAVVTCAALCAVAPASAQVQPGLGLSRPFPEAALRGTLSINTASEATLNGKTIRMAPGMRLFSPQNTLVMAHTVLGQTFKVNYVLENSTGMLHSAWILTESEAAQPRKGSDAIVTNITTGSGAALK</sequence>
<accession>A0A561XI33</accession>